<organism evidence="1">
    <name type="scientific">Escherichia phage fEgEco12</name>
    <dbReference type="NCBI Taxonomy" id="3158837"/>
    <lineage>
        <taxon>Viruses</taxon>
        <taxon>Duplodnaviria</taxon>
        <taxon>Heunggongvirae</taxon>
        <taxon>Uroviricota</taxon>
        <taxon>Caudoviricetes</taxon>
    </lineage>
</organism>
<reference evidence="1" key="1">
    <citation type="submission" date="2024-05" db="EMBL/GenBank/DDBJ databases">
        <authorList>
            <person name="Badawy S."/>
            <person name="Skurnik M."/>
        </authorList>
    </citation>
    <scope>NUCLEOTIDE SEQUENCE</scope>
</reference>
<sequence>MTHKEWLDELKFKHNPFGFGIRQGHYDVLKDKQLFKSFVLDEDSNHWYIYELAIRK</sequence>
<evidence type="ECO:0000313" key="1">
    <source>
        <dbReference type="EMBL" id="XBS49561.1"/>
    </source>
</evidence>
<dbReference type="EMBL" id="PP777464">
    <property type="protein sequence ID" value="XBS49561.1"/>
    <property type="molecule type" value="Genomic_DNA"/>
</dbReference>
<accession>A0AAU7PHC3</accession>
<name>A0AAU7PHC3_9CAUD</name>
<proteinExistence type="predicted"/>
<protein>
    <submittedName>
        <fullName evidence="1">Uncharacterized protein</fullName>
    </submittedName>
</protein>